<dbReference type="Pfam" id="PF00698">
    <property type="entry name" value="Acyl_transf_1"/>
    <property type="match status" value="1"/>
</dbReference>
<dbReference type="SUPFAM" id="SSF52151">
    <property type="entry name" value="FabD/lysophospholipase-like"/>
    <property type="match status" value="1"/>
</dbReference>
<evidence type="ECO:0000313" key="12">
    <source>
        <dbReference type="Proteomes" id="UP001148614"/>
    </source>
</evidence>
<dbReference type="Gene3D" id="3.40.50.720">
    <property type="entry name" value="NAD(P)-binding Rossmann-like Domain"/>
    <property type="match status" value="2"/>
</dbReference>
<evidence type="ECO:0000256" key="4">
    <source>
        <dbReference type="ARBA" id="ARBA00022857"/>
    </source>
</evidence>
<dbReference type="GO" id="GO:0044550">
    <property type="term" value="P:secondary metabolite biosynthetic process"/>
    <property type="evidence" value="ECO:0007669"/>
    <property type="project" value="UniProtKB-ARBA"/>
</dbReference>
<dbReference type="GO" id="GO:0016491">
    <property type="term" value="F:oxidoreductase activity"/>
    <property type="evidence" value="ECO:0007669"/>
    <property type="project" value="UniProtKB-KW"/>
</dbReference>
<evidence type="ECO:0000256" key="2">
    <source>
        <dbReference type="ARBA" id="ARBA00022553"/>
    </source>
</evidence>
<evidence type="ECO:0000256" key="1">
    <source>
        <dbReference type="ARBA" id="ARBA00022450"/>
    </source>
</evidence>
<dbReference type="InterPro" id="IPR014031">
    <property type="entry name" value="Ketoacyl_synth_C"/>
</dbReference>
<dbReference type="SMART" id="SM00826">
    <property type="entry name" value="PKS_DH"/>
    <property type="match status" value="1"/>
</dbReference>
<dbReference type="Pfam" id="PF14765">
    <property type="entry name" value="PS-DH"/>
    <property type="match status" value="1"/>
</dbReference>
<dbReference type="InterPro" id="IPR049552">
    <property type="entry name" value="PKS_DH_N"/>
</dbReference>
<dbReference type="SUPFAM" id="SSF53335">
    <property type="entry name" value="S-adenosyl-L-methionine-dependent methyltransferases"/>
    <property type="match status" value="1"/>
</dbReference>
<feature type="region of interest" description="N-terminal hotdog fold" evidence="8">
    <location>
        <begin position="972"/>
        <end position="1105"/>
    </location>
</feature>
<dbReference type="InterPro" id="IPR050091">
    <property type="entry name" value="PKS_NRPS_Biosynth_Enz"/>
</dbReference>
<dbReference type="InterPro" id="IPR016039">
    <property type="entry name" value="Thiolase-like"/>
</dbReference>
<evidence type="ECO:0000256" key="3">
    <source>
        <dbReference type="ARBA" id="ARBA00022679"/>
    </source>
</evidence>
<dbReference type="InterPro" id="IPR036291">
    <property type="entry name" value="NAD(P)-bd_dom_sf"/>
</dbReference>
<evidence type="ECO:0000313" key="11">
    <source>
        <dbReference type="EMBL" id="KAJ3572508.1"/>
    </source>
</evidence>
<dbReference type="InterPro" id="IPR016035">
    <property type="entry name" value="Acyl_Trfase/lysoPLipase"/>
</dbReference>
<keyword evidence="1" id="KW-0596">Phosphopantetheine</keyword>
<dbReference type="PANTHER" id="PTHR43775">
    <property type="entry name" value="FATTY ACID SYNTHASE"/>
    <property type="match status" value="1"/>
</dbReference>
<dbReference type="Pfam" id="PF00107">
    <property type="entry name" value="ADH_zinc_N"/>
    <property type="match status" value="1"/>
</dbReference>
<dbReference type="SMART" id="SM00829">
    <property type="entry name" value="PKS_ER"/>
    <property type="match status" value="1"/>
</dbReference>
<dbReference type="InterPro" id="IPR002364">
    <property type="entry name" value="Quin_OxRdtase/zeta-crystal_CS"/>
</dbReference>
<keyword evidence="7" id="KW-0012">Acyltransferase</keyword>
<dbReference type="Pfam" id="PF21089">
    <property type="entry name" value="PKS_DH_N"/>
    <property type="match status" value="1"/>
</dbReference>
<dbReference type="GO" id="GO:0008270">
    <property type="term" value="F:zinc ion binding"/>
    <property type="evidence" value="ECO:0007669"/>
    <property type="project" value="InterPro"/>
</dbReference>
<feature type="domain" description="Ketosynthase family 3 (KS3)" evidence="9">
    <location>
        <begin position="6"/>
        <end position="430"/>
    </location>
</feature>
<accession>A0A9W8TLD6</accession>
<dbReference type="Gene3D" id="3.40.47.10">
    <property type="match status" value="1"/>
</dbReference>
<keyword evidence="12" id="KW-1185">Reference proteome</keyword>
<keyword evidence="6" id="KW-0511">Multifunctional enzyme</keyword>
<dbReference type="InterPro" id="IPR018201">
    <property type="entry name" value="Ketoacyl_synth_AS"/>
</dbReference>
<dbReference type="Pfam" id="PF08240">
    <property type="entry name" value="ADH_N"/>
    <property type="match status" value="1"/>
</dbReference>
<dbReference type="CDD" id="cd00833">
    <property type="entry name" value="PKS"/>
    <property type="match status" value="1"/>
</dbReference>
<dbReference type="PANTHER" id="PTHR43775:SF29">
    <property type="entry name" value="ASPERFURANONE POLYKETIDE SYNTHASE AFOG-RELATED"/>
    <property type="match status" value="1"/>
</dbReference>
<proteinExistence type="predicted"/>
<dbReference type="VEuPathDB" id="FungiDB:F4678DRAFT_254795"/>
<dbReference type="CDD" id="cd05195">
    <property type="entry name" value="enoyl_red"/>
    <property type="match status" value="1"/>
</dbReference>
<evidence type="ECO:0000256" key="6">
    <source>
        <dbReference type="ARBA" id="ARBA00023268"/>
    </source>
</evidence>
<dbReference type="InterPro" id="IPR042104">
    <property type="entry name" value="PKS_dehydratase_sf"/>
</dbReference>
<dbReference type="Gene3D" id="3.90.180.10">
    <property type="entry name" value="Medium-chain alcohol dehydrogenases, catalytic domain"/>
    <property type="match status" value="1"/>
</dbReference>
<feature type="active site" description="Proton acceptor; for dehydratase activity" evidence="8">
    <location>
        <position position="1004"/>
    </location>
</feature>
<dbReference type="InterPro" id="IPR029063">
    <property type="entry name" value="SAM-dependent_MTases_sf"/>
</dbReference>
<evidence type="ECO:0000256" key="8">
    <source>
        <dbReference type="PROSITE-ProRule" id="PRU01363"/>
    </source>
</evidence>
<dbReference type="SUPFAM" id="SSF53901">
    <property type="entry name" value="Thiolase-like"/>
    <property type="match status" value="1"/>
</dbReference>
<keyword evidence="3" id="KW-0808">Transferase</keyword>
<keyword evidence="4" id="KW-0521">NADP</keyword>
<dbReference type="PROSITE" id="PS52004">
    <property type="entry name" value="KS3_2"/>
    <property type="match status" value="1"/>
</dbReference>
<dbReference type="InterPro" id="IPR020841">
    <property type="entry name" value="PKS_Beta-ketoAc_synthase_dom"/>
</dbReference>
<name>A0A9W8TLD6_9PEZI</name>
<dbReference type="GO" id="GO:0006633">
    <property type="term" value="P:fatty acid biosynthetic process"/>
    <property type="evidence" value="ECO:0007669"/>
    <property type="project" value="InterPro"/>
</dbReference>
<dbReference type="GO" id="GO:1901336">
    <property type="term" value="P:lactone biosynthetic process"/>
    <property type="evidence" value="ECO:0007669"/>
    <property type="project" value="UniProtKB-ARBA"/>
</dbReference>
<dbReference type="Pfam" id="PF08659">
    <property type="entry name" value="KR"/>
    <property type="match status" value="1"/>
</dbReference>
<evidence type="ECO:0008006" key="13">
    <source>
        <dbReference type="Google" id="ProtNLM"/>
    </source>
</evidence>
<dbReference type="GO" id="GO:0004312">
    <property type="term" value="F:fatty acid synthase activity"/>
    <property type="evidence" value="ECO:0007669"/>
    <property type="project" value="TreeGrafter"/>
</dbReference>
<dbReference type="Pfam" id="PF23114">
    <property type="entry name" value="NAD-bd_HRPKS_sdrA"/>
    <property type="match status" value="1"/>
</dbReference>
<gene>
    <name evidence="11" type="ORF">NPX13_g5029</name>
</gene>
<dbReference type="InterPro" id="IPR016036">
    <property type="entry name" value="Malonyl_transacylase_ACP-bd"/>
</dbReference>
<dbReference type="InterPro" id="IPR049551">
    <property type="entry name" value="PKS_DH_C"/>
</dbReference>
<feature type="active site" description="Proton donor; for dehydratase activity" evidence="8">
    <location>
        <position position="1201"/>
    </location>
</feature>
<dbReference type="FunFam" id="3.40.50.720:FF:000209">
    <property type="entry name" value="Polyketide synthase Pks12"/>
    <property type="match status" value="1"/>
</dbReference>
<evidence type="ECO:0000259" key="9">
    <source>
        <dbReference type="PROSITE" id="PS52004"/>
    </source>
</evidence>
<protein>
    <recommendedName>
        <fullName evidence="13">Carrier domain-containing protein</fullName>
    </recommendedName>
</protein>
<dbReference type="SMART" id="SM00825">
    <property type="entry name" value="PKS_KS"/>
    <property type="match status" value="1"/>
</dbReference>
<reference evidence="11" key="1">
    <citation type="submission" date="2022-07" db="EMBL/GenBank/DDBJ databases">
        <title>Genome Sequence of Xylaria arbuscula.</title>
        <authorList>
            <person name="Buettner E."/>
        </authorList>
    </citation>
    <scope>NUCLEOTIDE SEQUENCE</scope>
    <source>
        <strain evidence="11">VT107</strain>
    </source>
</reference>
<dbReference type="Pfam" id="PF02801">
    <property type="entry name" value="Ketoacyl-synt_C"/>
    <property type="match status" value="1"/>
</dbReference>
<keyword evidence="5" id="KW-0560">Oxidoreductase</keyword>
<dbReference type="InterPro" id="IPR020807">
    <property type="entry name" value="PKS_DH"/>
</dbReference>
<dbReference type="Pfam" id="PF16197">
    <property type="entry name" value="KAsynt_C_assoc"/>
    <property type="match status" value="1"/>
</dbReference>
<feature type="region of interest" description="C-terminal hotdog fold" evidence="8">
    <location>
        <begin position="1133"/>
        <end position="1291"/>
    </location>
</feature>
<evidence type="ECO:0000256" key="7">
    <source>
        <dbReference type="ARBA" id="ARBA00023315"/>
    </source>
</evidence>
<dbReference type="InterPro" id="IPR014043">
    <property type="entry name" value="Acyl_transferase_dom"/>
</dbReference>
<dbReference type="SUPFAM" id="SSF55048">
    <property type="entry name" value="Probable ACP-binding domain of malonyl-CoA ACP transacylase"/>
    <property type="match status" value="1"/>
</dbReference>
<comment type="caution">
    <text evidence="11">The sequence shown here is derived from an EMBL/GenBank/DDBJ whole genome shotgun (WGS) entry which is preliminary data.</text>
</comment>
<keyword evidence="2" id="KW-0597">Phosphoprotein</keyword>
<dbReference type="PROSITE" id="PS00606">
    <property type="entry name" value="KS3_1"/>
    <property type="match status" value="1"/>
</dbReference>
<dbReference type="Gene3D" id="3.40.366.10">
    <property type="entry name" value="Malonyl-Coenzyme A Acyl Carrier Protein, domain 2"/>
    <property type="match status" value="1"/>
</dbReference>
<dbReference type="InterPro" id="IPR020843">
    <property type="entry name" value="ER"/>
</dbReference>
<dbReference type="InterPro" id="IPR013149">
    <property type="entry name" value="ADH-like_C"/>
</dbReference>
<dbReference type="Proteomes" id="UP001148614">
    <property type="component" value="Unassembled WGS sequence"/>
</dbReference>
<dbReference type="InterPro" id="IPR013154">
    <property type="entry name" value="ADH-like_N"/>
</dbReference>
<dbReference type="PROSITE" id="PS52019">
    <property type="entry name" value="PKS_MFAS_DH"/>
    <property type="match status" value="1"/>
</dbReference>
<dbReference type="InterPro" id="IPR049900">
    <property type="entry name" value="PKS_mFAS_DH"/>
</dbReference>
<dbReference type="InterPro" id="IPR014030">
    <property type="entry name" value="Ketoacyl_synth_N"/>
</dbReference>
<dbReference type="Pfam" id="PF00109">
    <property type="entry name" value="ketoacyl-synt"/>
    <property type="match status" value="1"/>
</dbReference>
<organism evidence="11 12">
    <name type="scientific">Xylaria arbuscula</name>
    <dbReference type="NCBI Taxonomy" id="114810"/>
    <lineage>
        <taxon>Eukaryota</taxon>
        <taxon>Fungi</taxon>
        <taxon>Dikarya</taxon>
        <taxon>Ascomycota</taxon>
        <taxon>Pezizomycotina</taxon>
        <taxon>Sordariomycetes</taxon>
        <taxon>Xylariomycetidae</taxon>
        <taxon>Xylariales</taxon>
        <taxon>Xylariaceae</taxon>
        <taxon>Xylaria</taxon>
    </lineage>
</organism>
<dbReference type="InterPro" id="IPR013968">
    <property type="entry name" value="PKS_KR"/>
</dbReference>
<feature type="domain" description="PKS/mFAS DH" evidence="10">
    <location>
        <begin position="972"/>
        <end position="1291"/>
    </location>
</feature>
<dbReference type="SMART" id="SM00827">
    <property type="entry name" value="PKS_AT"/>
    <property type="match status" value="1"/>
</dbReference>
<dbReference type="InterPro" id="IPR001227">
    <property type="entry name" value="Ac_transferase_dom_sf"/>
</dbReference>
<dbReference type="EMBL" id="JANPWZ010000759">
    <property type="protein sequence ID" value="KAJ3572508.1"/>
    <property type="molecule type" value="Genomic_DNA"/>
</dbReference>
<dbReference type="SUPFAM" id="SSF50129">
    <property type="entry name" value="GroES-like"/>
    <property type="match status" value="1"/>
</dbReference>
<dbReference type="InterPro" id="IPR056501">
    <property type="entry name" value="NAD-bd_HRPKS_sdrA"/>
</dbReference>
<dbReference type="PROSITE" id="PS01162">
    <property type="entry name" value="QOR_ZETA_CRYSTAL"/>
    <property type="match status" value="1"/>
</dbReference>
<evidence type="ECO:0000256" key="5">
    <source>
        <dbReference type="ARBA" id="ARBA00023002"/>
    </source>
</evidence>
<dbReference type="GO" id="GO:0004315">
    <property type="term" value="F:3-oxoacyl-[acyl-carrier-protein] synthase activity"/>
    <property type="evidence" value="ECO:0007669"/>
    <property type="project" value="InterPro"/>
</dbReference>
<dbReference type="VEuPathDB" id="FungiDB:F4678DRAFT_213903"/>
<dbReference type="InterPro" id="IPR011032">
    <property type="entry name" value="GroES-like_sf"/>
</dbReference>
<dbReference type="SUPFAM" id="SSF51735">
    <property type="entry name" value="NAD(P)-binding Rossmann-fold domains"/>
    <property type="match status" value="2"/>
</dbReference>
<dbReference type="InterPro" id="IPR032821">
    <property type="entry name" value="PKS_assoc"/>
</dbReference>
<evidence type="ECO:0000259" key="10">
    <source>
        <dbReference type="PROSITE" id="PS52019"/>
    </source>
</evidence>
<dbReference type="Gene3D" id="3.10.129.110">
    <property type="entry name" value="Polyketide synthase dehydratase"/>
    <property type="match status" value="1"/>
</dbReference>
<sequence length="2177" mass="237608">MESDKTMPIAVIGMSFQLPGGATSSESLWSMILERRCASTDFPVDRLGGSASHHPDRTRRDSLPLKGGHFIQQKIGAFDAPFFSISASEAEAMDPQSRLLLETTYRALENAGESMQLVSNSKTSVYTGNMAYDYQSVFEQDIEQNSKHDLVGSTSFLSGWLSWFFNLKGPNLTLDTACSSSLVALDLGCQSLLTSSADMAIVTGCNLLLSPHPFHHLSNMGMLSPDSKSFSFDHRANGYGRGEGIAVLVLKRLLDAIRDNNTIRAVIRSTGVNYDGLTPGITQPNGSSQLSLIRETYKKAGISMMPTKFIEAHGIGTPAGDIIEASAIRSAFRAARSPNNPIYIGSVKSNIGHTGGVSGLASVIKAILTLEHGVIPPNANFELLNPNIAADELNIKVPEQKTLWPTPGLRRASVNSFGVSGTNAHVILDDALNYLRERNLVGNHCTYQDPSPHGSHSILSLTPDSGSVLECSAELAALPYLIILSASDSPALQRVLGLHCRWMRENRANPDFLRNLAYTLLQRRSLLRCRTFAVIDKNDVLQAGSHFSPMICATNHQPRIAFIFTGQGAQWAGMGKDLFKFPVFHDSIMKCDEYLREMGIAWDIIDVLGSTKKKSDLDHPVLSQTLCTVLQIALCDMYRALRVRPSVVVGHSSGEIVAAYCVGAISRKAAIRIAYTRGIQGAEISEKVSGAMMAVAMGSSDIEPLLKKVARPQLSLSLAAINSPSSVTISGDAGQIEELAALLEGRQVFHRRLRVDVAYHSPIMDTISTAYKQAMGVLEPGVVDTETTATQDVKMISSVTGKVVDAETLRRPEYWVENLARPVLFADAVSGIWSPESIDSGTEPAESRPPNTQVDLIMVEIGPHAALESPIREIIKSHSHPAAARSQYCSSMKRHVPTHRHFLATIGWLSCRGVKVDFDIANSIGTSPGSIERGRLRRVVENLPEYPFDHSCTYLPTGRLGKSLWSRKNVKLDLLGTPVVEWNPLHPCWRNFLKLSELPWLEGHQINNTIIYPAMGVLVMAIEAANQLADPKRPIRGFKLTDVSFMVALAVPAHEQGIETQTILIPPPVDSARPSPSWNFRVSSYDGTQWQEHIHGTVEIDYERDARALEGQEDLEKLRDAQNAFSAISKTAIYRCTRDEFYDAYAQFGYTLSPSFKSIDDVAYSDYSGRRATGSVKCFDWKGINGKNHFQEHVVHPITLDGIIQLGIATFTAGEKDVASTAIPAEIEYMWVSRNGLNSSQADTVKVVGTLLSQGNLGYETSVIALDSSLLGVTLEAKGVKLRFATGDVLSQDRARHPHSCYSISWKPDIDLVKGITLPSSTSTVDAQANGVRYNRRSAEAQTPLVRFLDLVTFKKADMRILHMTSSNPDDETKEILEDLFGSQQGGVGHTFPCLEFAVSASSASKAIKTGMYDLVINSYEPGLKALVEAHRILKPGGRLAQVLSYSLRSKLAKVDGHDGPTHEDANSYHTFTREEVHTPGGSEVPHEEYRRALEMAGLTGVMFTTGTTNMEILATASKPHDVVAQNSPMNYVIVIEETPFQETVARVLGHALENITSTCTTCYLDQLNSTGKKDPQRTLIIIPELEHDLLQTLSPARFSRLRDALSSTKGVLWLTGRDENDLLPPGRALADGLTRVLRSENEEAVIVTAVLAHLPIPDQVAQILTLINATDFGSTNQDYESSYLQTEDGLCVARLTPLVELSQTVNERSVPYQSKILPFGKAPPLRLAIGTPGLLDTLYFDEDGSTREPLSPGWVEVRVIAAGLNFKDLLLALGRENGTTFGIECAGVIHRTAGNTPFKVGDRVCLVSPTAFSTFTRVRAEHVARVPDEISLPHAAGIPVQFVTAWHAIHNVARVQKGESILIHSAAGGTGQAALQIARLAGCDIFATVGSDEKKRFLIEHYGIAEDRIFYSRSTAFAQQILRVTNGRGIDVIINSLIGDGLLASWDIIAPQGRFIELGKKDIAANSSLPMRPFLRRATFTALGTQAMAADHGSLVKEIIDQLMDKLVAGSLHTVHNFQILPISQIQEGMNILHSGQSTGKIVFEMAKDAPVSARIRTESCWRLDETKTYVIAGGIGGLGLRIAQWMVKDKSARNLLLLSRSGLEGAGAANVVSELRKRGAIVEALQCDINDINELREVIQKYRSSMPPIAGCIQSSIVFKVCDPTLNYLQQIVAM</sequence>